<name>A0A930VJ62_9ACTN</name>
<dbReference type="Proteomes" id="UP000640489">
    <property type="component" value="Unassembled WGS sequence"/>
</dbReference>
<feature type="domain" description="N-acetyltransferase" evidence="1">
    <location>
        <begin position="12"/>
        <end position="167"/>
    </location>
</feature>
<dbReference type="GO" id="GO:0008999">
    <property type="term" value="F:protein-N-terminal-alanine acetyltransferase activity"/>
    <property type="evidence" value="ECO:0007669"/>
    <property type="project" value="TreeGrafter"/>
</dbReference>
<comment type="caution">
    <text evidence="2">The sequence shown here is derived from an EMBL/GenBank/DDBJ whole genome shotgun (WGS) entry which is preliminary data.</text>
</comment>
<dbReference type="InterPro" id="IPR051908">
    <property type="entry name" value="Ribosomal_N-acetyltransferase"/>
</dbReference>
<gene>
    <name evidence="2" type="ORF">ISU07_17210</name>
</gene>
<accession>A0A930VJ62</accession>
<organism evidence="2 3">
    <name type="scientific">Nocardioides islandensis</name>
    <dbReference type="NCBI Taxonomy" id="433663"/>
    <lineage>
        <taxon>Bacteria</taxon>
        <taxon>Bacillati</taxon>
        <taxon>Actinomycetota</taxon>
        <taxon>Actinomycetes</taxon>
        <taxon>Propionibacteriales</taxon>
        <taxon>Nocardioidaceae</taxon>
        <taxon>Nocardioides</taxon>
    </lineage>
</organism>
<evidence type="ECO:0000259" key="1">
    <source>
        <dbReference type="PROSITE" id="PS51186"/>
    </source>
</evidence>
<dbReference type="InterPro" id="IPR016181">
    <property type="entry name" value="Acyl_CoA_acyltransferase"/>
</dbReference>
<protein>
    <submittedName>
        <fullName evidence="2">GNAT family N-acetyltransferase</fullName>
    </submittedName>
</protein>
<dbReference type="PANTHER" id="PTHR43441:SF6">
    <property type="entry name" value="N-ACETYLTRANSFERASE DOMAIN-CONTAINING PROTEIN"/>
    <property type="match status" value="1"/>
</dbReference>
<dbReference type="SUPFAM" id="SSF55729">
    <property type="entry name" value="Acyl-CoA N-acyltransferases (Nat)"/>
    <property type="match status" value="1"/>
</dbReference>
<evidence type="ECO:0000313" key="3">
    <source>
        <dbReference type="Proteomes" id="UP000640489"/>
    </source>
</evidence>
<dbReference type="InterPro" id="IPR000182">
    <property type="entry name" value="GNAT_dom"/>
</dbReference>
<proteinExistence type="predicted"/>
<dbReference type="RefSeq" id="WP_194708053.1">
    <property type="nucleotide sequence ID" value="NZ_JADKPN010000011.1"/>
</dbReference>
<dbReference type="GO" id="GO:1990189">
    <property type="term" value="F:protein N-terminal-serine acetyltransferase activity"/>
    <property type="evidence" value="ECO:0007669"/>
    <property type="project" value="TreeGrafter"/>
</dbReference>
<dbReference type="Pfam" id="PF13302">
    <property type="entry name" value="Acetyltransf_3"/>
    <property type="match status" value="1"/>
</dbReference>
<evidence type="ECO:0000313" key="2">
    <source>
        <dbReference type="EMBL" id="MBF4764875.1"/>
    </source>
</evidence>
<dbReference type="PROSITE" id="PS51186">
    <property type="entry name" value="GNAT"/>
    <property type="match status" value="1"/>
</dbReference>
<dbReference type="CDD" id="cd04301">
    <property type="entry name" value="NAT_SF"/>
    <property type="match status" value="1"/>
</dbReference>
<dbReference type="AlphaFoldDB" id="A0A930VJ62"/>
<keyword evidence="3" id="KW-1185">Reference proteome</keyword>
<reference evidence="2" key="1">
    <citation type="submission" date="2020-11" db="EMBL/GenBank/DDBJ databases">
        <title>Nocardioides sp. nov., isolated from Soil of Cynanchum wilfordii Hemsley rhizosphere.</title>
        <authorList>
            <person name="Lee J.-S."/>
            <person name="Suh M.K."/>
            <person name="Kim J.-S."/>
        </authorList>
    </citation>
    <scope>NUCLEOTIDE SEQUENCE</scope>
    <source>
        <strain evidence="2">KCTC 19275</strain>
    </source>
</reference>
<dbReference type="GO" id="GO:0005737">
    <property type="term" value="C:cytoplasm"/>
    <property type="evidence" value="ECO:0007669"/>
    <property type="project" value="TreeGrafter"/>
</dbReference>
<dbReference type="Gene3D" id="3.40.630.30">
    <property type="match status" value="1"/>
</dbReference>
<dbReference type="PANTHER" id="PTHR43441">
    <property type="entry name" value="RIBOSOMAL-PROTEIN-SERINE ACETYLTRANSFERASE"/>
    <property type="match status" value="1"/>
</dbReference>
<sequence length="174" mass="18998">MPRVRIVHVDQPTHAAIAAGDLEEANRLSPVPLRPIFVTESFRSTFGIRAGQLLEHPEDAPWVTGILWDEDLGVAVGKAGFHGSPDADGMVEVGYEVDPEYRRRGYARAAFQALLDRAVADPSVRVLRASISPDNEPSLNLARSFGLVQNGEQWDEEDGLELIFEVPTPTPTSG</sequence>
<dbReference type="EMBL" id="JADKPN010000011">
    <property type="protein sequence ID" value="MBF4764875.1"/>
    <property type="molecule type" value="Genomic_DNA"/>
</dbReference>